<evidence type="ECO:0000313" key="3">
    <source>
        <dbReference type="EMBL" id="TWF96763.1"/>
    </source>
</evidence>
<accession>A0A561UBM1</accession>
<keyword evidence="4" id="KW-1185">Reference proteome</keyword>
<sequence>MTEAEAAAPDAPQPPADPRPLPGEPLCLDLLNTRWHDGGNPRDLLDSLDGLALWLRLNGFAEQVPADRAALDALLTTRAAIAGHLAQLRAQSAPEEGPGAEHPDLEAARPDLEAARAELNAVLAHGALRRTLAADGPAERAEADTPAWLPAWLAAADYLRLLTEAPDRIRSCAHPDCVLHFYDTSKNGTRRWHSMATCGNRAKASRHYARSKA</sequence>
<evidence type="ECO:0000256" key="1">
    <source>
        <dbReference type="SAM" id="MobiDB-lite"/>
    </source>
</evidence>
<dbReference type="Pfam" id="PF11706">
    <property type="entry name" value="zf-CGNR"/>
    <property type="match status" value="1"/>
</dbReference>
<dbReference type="Pfam" id="PF07336">
    <property type="entry name" value="ABATE"/>
    <property type="match status" value="1"/>
</dbReference>
<name>A0A561UBM1_9ACTN</name>
<dbReference type="InterPro" id="IPR010852">
    <property type="entry name" value="ABATE"/>
</dbReference>
<dbReference type="EMBL" id="VIWT01000001">
    <property type="protein sequence ID" value="TWF96763.1"/>
    <property type="molecule type" value="Genomic_DNA"/>
</dbReference>
<organism evidence="3 4">
    <name type="scientific">Kitasatospora viridis</name>
    <dbReference type="NCBI Taxonomy" id="281105"/>
    <lineage>
        <taxon>Bacteria</taxon>
        <taxon>Bacillati</taxon>
        <taxon>Actinomycetota</taxon>
        <taxon>Actinomycetes</taxon>
        <taxon>Kitasatosporales</taxon>
        <taxon>Streptomycetaceae</taxon>
        <taxon>Kitasatospora</taxon>
    </lineage>
</organism>
<dbReference type="AlphaFoldDB" id="A0A561UBM1"/>
<dbReference type="Proteomes" id="UP000317940">
    <property type="component" value="Unassembled WGS sequence"/>
</dbReference>
<dbReference type="OrthoDB" id="3211108at2"/>
<dbReference type="PANTHER" id="PTHR35525:SF3">
    <property type="entry name" value="BLL6575 PROTEIN"/>
    <property type="match status" value="1"/>
</dbReference>
<proteinExistence type="predicted"/>
<feature type="compositionally biased region" description="Pro residues" evidence="1">
    <location>
        <begin position="11"/>
        <end position="23"/>
    </location>
</feature>
<dbReference type="Gene3D" id="1.10.3300.10">
    <property type="entry name" value="Jann2411-like domain"/>
    <property type="match status" value="1"/>
</dbReference>
<feature type="compositionally biased region" description="Low complexity" evidence="1">
    <location>
        <begin position="1"/>
        <end position="10"/>
    </location>
</feature>
<dbReference type="InterPro" id="IPR023286">
    <property type="entry name" value="ABATE_dom_sf"/>
</dbReference>
<dbReference type="InterPro" id="IPR021005">
    <property type="entry name" value="Znf_CGNR"/>
</dbReference>
<dbReference type="RefSeq" id="WP_145903073.1">
    <property type="nucleotide sequence ID" value="NZ_BAAAMZ010000004.1"/>
</dbReference>
<dbReference type="PANTHER" id="PTHR35525">
    <property type="entry name" value="BLL6575 PROTEIN"/>
    <property type="match status" value="1"/>
</dbReference>
<dbReference type="SUPFAM" id="SSF160904">
    <property type="entry name" value="Jann2411-like"/>
    <property type="match status" value="1"/>
</dbReference>
<comment type="caution">
    <text evidence="3">The sequence shown here is derived from an EMBL/GenBank/DDBJ whole genome shotgun (WGS) entry which is preliminary data.</text>
</comment>
<reference evidence="3 4" key="1">
    <citation type="submission" date="2019-06" db="EMBL/GenBank/DDBJ databases">
        <title>Sequencing the genomes of 1000 actinobacteria strains.</title>
        <authorList>
            <person name="Klenk H.-P."/>
        </authorList>
    </citation>
    <scope>NUCLEOTIDE SEQUENCE [LARGE SCALE GENOMIC DNA]</scope>
    <source>
        <strain evidence="3 4">DSM 44826</strain>
    </source>
</reference>
<evidence type="ECO:0000259" key="2">
    <source>
        <dbReference type="Pfam" id="PF11706"/>
    </source>
</evidence>
<feature type="domain" description="Zinc finger CGNR" evidence="2">
    <location>
        <begin position="168"/>
        <end position="210"/>
    </location>
</feature>
<protein>
    <submittedName>
        <fullName evidence="3">Putative RNA-binding Zn ribbon-like protein</fullName>
    </submittedName>
</protein>
<evidence type="ECO:0000313" key="4">
    <source>
        <dbReference type="Proteomes" id="UP000317940"/>
    </source>
</evidence>
<feature type="region of interest" description="Disordered" evidence="1">
    <location>
        <begin position="1"/>
        <end position="25"/>
    </location>
</feature>
<gene>
    <name evidence="3" type="ORF">FHX73_11535</name>
</gene>